<accession>A0ABX0Q9V3</accession>
<protein>
    <submittedName>
        <fullName evidence="1">Uncharacterized protein</fullName>
    </submittedName>
</protein>
<dbReference type="EMBL" id="JAAQQR010000010">
    <property type="protein sequence ID" value="NID06606.1"/>
    <property type="molecule type" value="Genomic_DNA"/>
</dbReference>
<proteinExistence type="predicted"/>
<comment type="caution">
    <text evidence="1">The sequence shown here is derived from an EMBL/GenBank/DDBJ whole genome shotgun (WGS) entry which is preliminary data.</text>
</comment>
<reference evidence="1 2" key="1">
    <citation type="journal article" date="2011" name="Curr. Microbiol.">
        <title>Luteibacter jiangsuensis sp. nov.: a methamidophos-degrading bacterium isolated from a methamidophos-manufacturing factory.</title>
        <authorList>
            <person name="Wang L."/>
            <person name="Wang G.L."/>
            <person name="Li S.P."/>
            <person name="Jiang J.D."/>
        </authorList>
    </citation>
    <scope>NUCLEOTIDE SEQUENCE [LARGE SCALE GENOMIC DNA]</scope>
    <source>
        <strain evidence="1 2">CGMCC 1.10133</strain>
    </source>
</reference>
<dbReference type="RefSeq" id="WP_167129159.1">
    <property type="nucleotide sequence ID" value="NZ_JAAQQR010000010.1"/>
</dbReference>
<dbReference type="Proteomes" id="UP001429601">
    <property type="component" value="Unassembled WGS sequence"/>
</dbReference>
<name>A0ABX0Q9V3_9GAMM</name>
<gene>
    <name evidence="1" type="ORF">HBF26_17050</name>
</gene>
<evidence type="ECO:0000313" key="2">
    <source>
        <dbReference type="Proteomes" id="UP001429601"/>
    </source>
</evidence>
<keyword evidence="2" id="KW-1185">Reference proteome</keyword>
<sequence>MSATFFHRIGEAVEAACRDLPDGYIIELALERGAAVPTLYDPDGERISPEVGNGLELPDEIADFVVLANAHAAGELAAEKAKAVQS</sequence>
<organism evidence="1 2">
    <name type="scientific">Luteibacter jiangsuensis</name>
    <dbReference type="NCBI Taxonomy" id="637577"/>
    <lineage>
        <taxon>Bacteria</taxon>
        <taxon>Pseudomonadati</taxon>
        <taxon>Pseudomonadota</taxon>
        <taxon>Gammaproteobacteria</taxon>
        <taxon>Lysobacterales</taxon>
        <taxon>Rhodanobacteraceae</taxon>
        <taxon>Luteibacter</taxon>
    </lineage>
</organism>
<evidence type="ECO:0000313" key="1">
    <source>
        <dbReference type="EMBL" id="NID06606.1"/>
    </source>
</evidence>